<dbReference type="InterPro" id="IPR000064">
    <property type="entry name" value="NLP_P60_dom"/>
</dbReference>
<sequence>MISKKHLISLVAASFIGISAATVSQQNTETTAHAANVGQGITVDVYGSSIGLRTAPNDGASLTGQYVPDGSSWAVAGVSDDGQWYNLGNNDWIKASYVKDMVDNSRSAQAQKLIDAAKAQYGKPYSWGAKGPNAFDCSGLMNYVFKQALGKDIGGYTVAQESAGQKISLNDLQPGDLVFWGGQGSSYHVALYAGNNQYIDAPAPGQTVGMRSISGYFYPSFGVRVLN</sequence>
<evidence type="ECO:0000313" key="7">
    <source>
        <dbReference type="EMBL" id="UQS84141.1"/>
    </source>
</evidence>
<dbReference type="Pfam" id="PF00877">
    <property type="entry name" value="NLPC_P60"/>
    <property type="match status" value="1"/>
</dbReference>
<dbReference type="InterPro" id="IPR051202">
    <property type="entry name" value="Peptidase_C40"/>
</dbReference>
<name>A0ABY4PF43_9LACO</name>
<dbReference type="PANTHER" id="PTHR47053">
    <property type="entry name" value="MUREIN DD-ENDOPEPTIDASE MEPH-RELATED"/>
    <property type="match status" value="1"/>
</dbReference>
<organism evidence="7 8">
    <name type="scientific">Bombilactobacillus thymidiniphilus</name>
    <dbReference type="NCBI Taxonomy" id="2923363"/>
    <lineage>
        <taxon>Bacteria</taxon>
        <taxon>Bacillati</taxon>
        <taxon>Bacillota</taxon>
        <taxon>Bacilli</taxon>
        <taxon>Lactobacillales</taxon>
        <taxon>Lactobacillaceae</taxon>
        <taxon>Bombilactobacillus</taxon>
    </lineage>
</organism>
<evidence type="ECO:0000256" key="5">
    <source>
        <dbReference type="SAM" id="SignalP"/>
    </source>
</evidence>
<proteinExistence type="inferred from homology"/>
<dbReference type="PROSITE" id="PS51935">
    <property type="entry name" value="NLPC_P60"/>
    <property type="match status" value="1"/>
</dbReference>
<keyword evidence="4" id="KW-0788">Thiol protease</keyword>
<evidence type="ECO:0000256" key="2">
    <source>
        <dbReference type="ARBA" id="ARBA00022670"/>
    </source>
</evidence>
<dbReference type="RefSeq" id="WP_249513325.1">
    <property type="nucleotide sequence ID" value="NZ_CP093365.1"/>
</dbReference>
<keyword evidence="5" id="KW-0732">Signal</keyword>
<dbReference type="SUPFAM" id="SSF54001">
    <property type="entry name" value="Cysteine proteinases"/>
    <property type="match status" value="1"/>
</dbReference>
<evidence type="ECO:0000259" key="6">
    <source>
        <dbReference type="PROSITE" id="PS51935"/>
    </source>
</evidence>
<evidence type="ECO:0000313" key="8">
    <source>
        <dbReference type="Proteomes" id="UP000831947"/>
    </source>
</evidence>
<dbReference type="Proteomes" id="UP000831947">
    <property type="component" value="Chromosome"/>
</dbReference>
<protein>
    <submittedName>
        <fullName evidence="7">NlpC/P60 family protein</fullName>
    </submittedName>
</protein>
<gene>
    <name evidence="7" type="ORF">MOO47_03025</name>
</gene>
<feature type="signal peptide" evidence="5">
    <location>
        <begin position="1"/>
        <end position="20"/>
    </location>
</feature>
<evidence type="ECO:0000256" key="3">
    <source>
        <dbReference type="ARBA" id="ARBA00022801"/>
    </source>
</evidence>
<dbReference type="InterPro" id="IPR038765">
    <property type="entry name" value="Papain-like_cys_pep_sf"/>
</dbReference>
<comment type="similarity">
    <text evidence="1">Belongs to the peptidase C40 family.</text>
</comment>
<dbReference type="Gene3D" id="3.90.1720.10">
    <property type="entry name" value="endopeptidase domain like (from Nostoc punctiforme)"/>
    <property type="match status" value="1"/>
</dbReference>
<feature type="domain" description="NlpC/P60" evidence="6">
    <location>
        <begin position="107"/>
        <end position="227"/>
    </location>
</feature>
<keyword evidence="2" id="KW-0645">Protease</keyword>
<accession>A0ABY4PF43</accession>
<evidence type="ECO:0000256" key="4">
    <source>
        <dbReference type="ARBA" id="ARBA00022807"/>
    </source>
</evidence>
<evidence type="ECO:0000256" key="1">
    <source>
        <dbReference type="ARBA" id="ARBA00007074"/>
    </source>
</evidence>
<feature type="chain" id="PRO_5047115151" evidence="5">
    <location>
        <begin position="21"/>
        <end position="227"/>
    </location>
</feature>
<dbReference type="EMBL" id="CP093365">
    <property type="protein sequence ID" value="UQS84141.1"/>
    <property type="molecule type" value="Genomic_DNA"/>
</dbReference>
<dbReference type="PANTHER" id="PTHR47053:SF1">
    <property type="entry name" value="MUREIN DD-ENDOPEPTIDASE MEPH-RELATED"/>
    <property type="match status" value="1"/>
</dbReference>
<keyword evidence="3" id="KW-0378">Hydrolase</keyword>
<reference evidence="7 8" key="1">
    <citation type="journal article" date="2022" name="Int. J. Syst. Evol. Microbiol.">
        <title>Apilactobacillus apisilvae sp. nov., Nicolia spurrieriana gen. nov. sp. nov., Bombilactobacillus folatiphilus sp. nov. and Bombilactobacillus thymidiniphilus sp. nov., four new lactic acid bacterial isolates from stingless bees Tetragonula carbonaria and Austroplebeia australis.</title>
        <authorList>
            <person name="Oliphant S.A."/>
            <person name="Watson-Haigh N.S."/>
            <person name="Sumby K.M."/>
            <person name="Gardner J."/>
            <person name="Groom S."/>
            <person name="Jiranek V."/>
        </authorList>
    </citation>
    <scope>NUCLEOTIDE SEQUENCE [LARGE SCALE GENOMIC DNA]</scope>
    <source>
        <strain evidence="7 8">SG4_A1</strain>
    </source>
</reference>
<keyword evidence="8" id="KW-1185">Reference proteome</keyword>